<comment type="caution">
    <text evidence="1">The sequence shown here is derived from an EMBL/GenBank/DDBJ whole genome shotgun (WGS) entry which is preliminary data.</text>
</comment>
<dbReference type="RefSeq" id="WP_009054920.1">
    <property type="nucleotide sequence ID" value="NZ_AJYA01000020.1"/>
</dbReference>
<evidence type="ECO:0008006" key="3">
    <source>
        <dbReference type="Google" id="ProtNLM"/>
    </source>
</evidence>
<dbReference type="Gene3D" id="3.10.450.50">
    <property type="match status" value="1"/>
</dbReference>
<evidence type="ECO:0000313" key="2">
    <source>
        <dbReference type="Proteomes" id="UP000005551"/>
    </source>
</evidence>
<evidence type="ECO:0000313" key="1">
    <source>
        <dbReference type="EMBL" id="EIM76457.1"/>
    </source>
</evidence>
<dbReference type="InterPro" id="IPR016878">
    <property type="entry name" value="MICAH-like"/>
</dbReference>
<accession>I5C3Q5</accession>
<proteinExistence type="predicted"/>
<reference evidence="1 2" key="1">
    <citation type="submission" date="2012-05" db="EMBL/GenBank/DDBJ databases">
        <title>Genome sequence of Nitritalea halalkaliphila LW7.</title>
        <authorList>
            <person name="Jangir P.K."/>
            <person name="Singh A."/>
            <person name="Shivaji S."/>
            <person name="Sharma R."/>
        </authorList>
    </citation>
    <scope>NUCLEOTIDE SEQUENCE [LARGE SCALE GENOMIC DNA]</scope>
    <source>
        <strain evidence="1 2">LW7</strain>
    </source>
</reference>
<dbReference type="OrthoDB" id="9807600at2"/>
<sequence>MTKEEILAALELWGNAVVEIGKAKGNHEEATARAKNALDTLYGYPEGEVLFKPTKCKDIQFRNTYEGALAYFVGRNPDFPEDHGFAVNPWLAVRFEDLKFSIIGEQGLVQGNYFFTPPMGPEVKVEFTFGFFKNAEGKIKINLHHSSVPFQG</sequence>
<gene>
    <name evidence="1" type="ORF">A3SI_09657</name>
</gene>
<protein>
    <recommendedName>
        <fullName evidence="3">Phosphoribosyl-AMP cyclohydrolase</fullName>
    </recommendedName>
</protein>
<name>I5C3Q5_9BACT</name>
<dbReference type="PIRSF" id="PIRSF028288">
    <property type="entry name" value="UCP028288"/>
    <property type="match status" value="1"/>
</dbReference>
<dbReference type="EMBL" id="AJYA01000020">
    <property type="protein sequence ID" value="EIM76457.1"/>
    <property type="molecule type" value="Genomic_DNA"/>
</dbReference>
<keyword evidence="2" id="KW-1185">Reference proteome</keyword>
<organism evidence="1 2">
    <name type="scientific">Nitritalea halalkaliphila LW7</name>
    <dbReference type="NCBI Taxonomy" id="1189621"/>
    <lineage>
        <taxon>Bacteria</taxon>
        <taxon>Pseudomonadati</taxon>
        <taxon>Bacteroidota</taxon>
        <taxon>Cytophagia</taxon>
        <taxon>Cytophagales</taxon>
        <taxon>Cyclobacteriaceae</taxon>
        <taxon>Nitritalea</taxon>
    </lineage>
</organism>
<dbReference type="AlphaFoldDB" id="I5C3Q5"/>
<dbReference type="Proteomes" id="UP000005551">
    <property type="component" value="Unassembled WGS sequence"/>
</dbReference>